<keyword evidence="5" id="KW-1185">Reference proteome</keyword>
<organism evidence="4 5">
    <name type="scientific">Actinomyces glycerinitolerans</name>
    <dbReference type="NCBI Taxonomy" id="1892869"/>
    <lineage>
        <taxon>Bacteria</taxon>
        <taxon>Bacillati</taxon>
        <taxon>Actinomycetota</taxon>
        <taxon>Actinomycetes</taxon>
        <taxon>Actinomycetales</taxon>
        <taxon>Actinomycetaceae</taxon>
        <taxon>Actinomyces</taxon>
    </lineage>
</organism>
<sequence>MRVKEMADLAGTTTRAVRHYHRLGLLPVPPSAGGRRDYGVEHLARLLRIRWLADRGLSLTQVAQILAADARGTDREAILRDLRSARENIEERQRALREQADRVDELIARVAGGDPPSPLPTALTCFYDDVARRIRGLEAPAGDRALQVLTGERRLMMTLAAREMIPASAGRFIAELDAAERDACARQICAFAELEQTGEAGAVELAQESWALALRHKQSSLAILNDLPEGALGRALWDLAGVLSTISYPLKVHRVFTGALLDLMLADPDFAAAIHRSAGGRRVSL</sequence>
<protein>
    <recommendedName>
        <fullName evidence="3">HTH merR-type domain-containing protein</fullName>
    </recommendedName>
</protein>
<dbReference type="Proteomes" id="UP000184291">
    <property type="component" value="Unassembled WGS sequence"/>
</dbReference>
<proteinExistence type="predicted"/>
<feature type="coiled-coil region" evidence="2">
    <location>
        <begin position="75"/>
        <end position="109"/>
    </location>
</feature>
<accession>A0A1M4S2W6</accession>
<evidence type="ECO:0000256" key="1">
    <source>
        <dbReference type="ARBA" id="ARBA00023125"/>
    </source>
</evidence>
<dbReference type="GO" id="GO:0003700">
    <property type="term" value="F:DNA-binding transcription factor activity"/>
    <property type="evidence" value="ECO:0007669"/>
    <property type="project" value="InterPro"/>
</dbReference>
<dbReference type="PANTHER" id="PTHR30204:SF93">
    <property type="entry name" value="HTH MERR-TYPE DOMAIN-CONTAINING PROTEIN"/>
    <property type="match status" value="1"/>
</dbReference>
<reference evidence="5" key="1">
    <citation type="submission" date="2016-09" db="EMBL/GenBank/DDBJ databases">
        <authorList>
            <person name="Strepis N."/>
        </authorList>
    </citation>
    <scope>NUCLEOTIDE SEQUENCE [LARGE SCALE GENOMIC DNA]</scope>
</reference>
<gene>
    <name evidence="4" type="ORF">ACGLYG10_2782</name>
</gene>
<dbReference type="GO" id="GO:0003677">
    <property type="term" value="F:DNA binding"/>
    <property type="evidence" value="ECO:0007669"/>
    <property type="project" value="UniProtKB-KW"/>
</dbReference>
<dbReference type="OrthoDB" id="4569196at2"/>
<dbReference type="EMBL" id="FQTT01000014">
    <property type="protein sequence ID" value="SHE26531.1"/>
    <property type="molecule type" value="Genomic_DNA"/>
</dbReference>
<dbReference type="SUPFAM" id="SSF46955">
    <property type="entry name" value="Putative DNA-binding domain"/>
    <property type="match status" value="1"/>
</dbReference>
<dbReference type="SMART" id="SM00422">
    <property type="entry name" value="HTH_MERR"/>
    <property type="match status" value="1"/>
</dbReference>
<evidence type="ECO:0000259" key="3">
    <source>
        <dbReference type="PROSITE" id="PS50937"/>
    </source>
</evidence>
<dbReference type="InterPro" id="IPR047057">
    <property type="entry name" value="MerR_fam"/>
</dbReference>
<evidence type="ECO:0000313" key="4">
    <source>
        <dbReference type="EMBL" id="SHE26531.1"/>
    </source>
</evidence>
<name>A0A1M4S2W6_9ACTO</name>
<dbReference type="RefSeq" id="WP_073333189.1">
    <property type="nucleotide sequence ID" value="NZ_FQTT01000014.1"/>
</dbReference>
<keyword evidence="2" id="KW-0175">Coiled coil</keyword>
<dbReference type="STRING" id="1892869.ACGLYG10_2782"/>
<evidence type="ECO:0000256" key="2">
    <source>
        <dbReference type="SAM" id="Coils"/>
    </source>
</evidence>
<feature type="domain" description="HTH merR-type" evidence="3">
    <location>
        <begin position="1"/>
        <end position="68"/>
    </location>
</feature>
<dbReference type="InterPro" id="IPR000551">
    <property type="entry name" value="MerR-type_HTH_dom"/>
</dbReference>
<dbReference type="InterPro" id="IPR009061">
    <property type="entry name" value="DNA-bd_dom_put_sf"/>
</dbReference>
<dbReference type="CDD" id="cd00592">
    <property type="entry name" value="HTH_MerR-like"/>
    <property type="match status" value="1"/>
</dbReference>
<dbReference type="AlphaFoldDB" id="A0A1M4S2W6"/>
<evidence type="ECO:0000313" key="5">
    <source>
        <dbReference type="Proteomes" id="UP000184291"/>
    </source>
</evidence>
<keyword evidence="1" id="KW-0238">DNA-binding</keyword>
<dbReference type="Gene3D" id="1.10.1660.10">
    <property type="match status" value="1"/>
</dbReference>
<dbReference type="PROSITE" id="PS50937">
    <property type="entry name" value="HTH_MERR_2"/>
    <property type="match status" value="1"/>
</dbReference>
<dbReference type="Pfam" id="PF13411">
    <property type="entry name" value="MerR_1"/>
    <property type="match status" value="1"/>
</dbReference>
<dbReference type="PANTHER" id="PTHR30204">
    <property type="entry name" value="REDOX-CYCLING DRUG-SENSING TRANSCRIPTIONAL ACTIVATOR SOXR"/>
    <property type="match status" value="1"/>
</dbReference>